<keyword evidence="1" id="KW-0812">Transmembrane</keyword>
<name>A0A0F7JK67_9DEIO</name>
<dbReference type="AlphaFoldDB" id="A0A0F7JK67"/>
<dbReference type="PATRIC" id="fig|1309411.5.peg.1064"/>
<dbReference type="Proteomes" id="UP000034024">
    <property type="component" value="Chromosome"/>
</dbReference>
<evidence type="ECO:0000256" key="1">
    <source>
        <dbReference type="SAM" id="Phobius"/>
    </source>
</evidence>
<proteinExistence type="predicted"/>
<feature type="transmembrane region" description="Helical" evidence="1">
    <location>
        <begin position="20"/>
        <end position="42"/>
    </location>
</feature>
<protein>
    <submittedName>
        <fullName evidence="2">Uncharacterized protein</fullName>
    </submittedName>
</protein>
<dbReference type="EMBL" id="CP011389">
    <property type="protein sequence ID" value="AKH16551.1"/>
    <property type="molecule type" value="Genomic_DNA"/>
</dbReference>
<evidence type="ECO:0000313" key="3">
    <source>
        <dbReference type="Proteomes" id="UP000034024"/>
    </source>
</evidence>
<gene>
    <name evidence="2" type="ORF">SY84_05180</name>
</gene>
<keyword evidence="3" id="KW-1185">Reference proteome</keyword>
<dbReference type="KEGG" id="dch:SY84_05180"/>
<feature type="transmembrane region" description="Helical" evidence="1">
    <location>
        <begin position="49"/>
        <end position="66"/>
    </location>
</feature>
<keyword evidence="1" id="KW-1133">Transmembrane helix</keyword>
<sequence length="107" mass="10669">MTGSARVGTSAGMGASTTGSGVTATVFFARGLAVVFAGALLAPRFAGRADVLAAVFGSVWAAVFFAPRLEGVVLVMSVPVLSVPGTVSVFFVFGMYVPGHSGRARGG</sequence>
<feature type="transmembrane region" description="Helical" evidence="1">
    <location>
        <begin position="72"/>
        <end position="97"/>
    </location>
</feature>
<evidence type="ECO:0000313" key="2">
    <source>
        <dbReference type="EMBL" id="AKH16551.1"/>
    </source>
</evidence>
<accession>A0A0F7JK67</accession>
<keyword evidence="1" id="KW-0472">Membrane</keyword>
<organism evidence="2 3">
    <name type="scientific">Deinococcus soli</name>
    <name type="common">ex Cha et al. 2016</name>
    <dbReference type="NCBI Taxonomy" id="1309411"/>
    <lineage>
        <taxon>Bacteria</taxon>
        <taxon>Thermotogati</taxon>
        <taxon>Deinococcota</taxon>
        <taxon>Deinococci</taxon>
        <taxon>Deinococcales</taxon>
        <taxon>Deinococcaceae</taxon>
        <taxon>Deinococcus</taxon>
    </lineage>
</organism>
<reference evidence="2 3" key="1">
    <citation type="submission" date="2015-01" db="EMBL/GenBank/DDBJ databases">
        <title>Deinococcus soli/N5/whole genome sequencing.</title>
        <authorList>
            <person name="Kim M.K."/>
            <person name="Srinivasan S."/>
            <person name="Lee J.-J."/>
        </authorList>
    </citation>
    <scope>NUCLEOTIDE SEQUENCE [LARGE SCALE GENOMIC DNA]</scope>
    <source>
        <strain evidence="2 3">N5</strain>
    </source>
</reference>